<keyword evidence="3" id="KW-1185">Reference proteome</keyword>
<organism evidence="2 3">
    <name type="scientific">Paramarasmius palmivorus</name>
    <dbReference type="NCBI Taxonomy" id="297713"/>
    <lineage>
        <taxon>Eukaryota</taxon>
        <taxon>Fungi</taxon>
        <taxon>Dikarya</taxon>
        <taxon>Basidiomycota</taxon>
        <taxon>Agaricomycotina</taxon>
        <taxon>Agaricomycetes</taxon>
        <taxon>Agaricomycetidae</taxon>
        <taxon>Agaricales</taxon>
        <taxon>Marasmiineae</taxon>
        <taxon>Marasmiaceae</taxon>
        <taxon>Paramarasmius</taxon>
    </lineage>
</organism>
<dbReference type="EMBL" id="JAYKXP010000075">
    <property type="protein sequence ID" value="KAK7030491.1"/>
    <property type="molecule type" value="Genomic_DNA"/>
</dbReference>
<protein>
    <submittedName>
        <fullName evidence="2">Uncharacterized protein</fullName>
    </submittedName>
</protein>
<dbReference type="AlphaFoldDB" id="A0AAW0BWM5"/>
<dbReference type="Pfam" id="PF00106">
    <property type="entry name" value="adh_short"/>
    <property type="match status" value="1"/>
</dbReference>
<dbReference type="Proteomes" id="UP001383192">
    <property type="component" value="Unassembled WGS sequence"/>
</dbReference>
<comment type="caution">
    <text evidence="2">The sequence shown here is derived from an EMBL/GenBank/DDBJ whole genome shotgun (WGS) entry which is preliminary data.</text>
</comment>
<proteinExistence type="predicted"/>
<dbReference type="SUPFAM" id="SSF51735">
    <property type="entry name" value="NAD(P)-binding Rossmann-fold domains"/>
    <property type="match status" value="1"/>
</dbReference>
<gene>
    <name evidence="2" type="ORF">VNI00_014080</name>
</gene>
<evidence type="ECO:0000313" key="2">
    <source>
        <dbReference type="EMBL" id="KAK7030491.1"/>
    </source>
</evidence>
<dbReference type="PANTHER" id="PTHR47534">
    <property type="entry name" value="YALI0E05731P"/>
    <property type="match status" value="1"/>
</dbReference>
<accession>A0AAW0BWM5</accession>
<dbReference type="InterPro" id="IPR002347">
    <property type="entry name" value="SDR_fam"/>
</dbReference>
<name>A0AAW0BWM5_9AGAR</name>
<keyword evidence="1" id="KW-0560">Oxidoreductase</keyword>
<dbReference type="PANTHER" id="PTHR47534:SF3">
    <property type="entry name" value="ALCOHOL DEHYDROGENASE-LIKE C-TERMINAL DOMAIN-CONTAINING PROTEIN"/>
    <property type="match status" value="1"/>
</dbReference>
<sequence>MPSLPSIRLSNSTIFAAISSKSKSLPVGVFVGGTSGVGQGTAFSFASHTKGNAHIILVGRNEAAANSILKSFPKPSSPDAKHEFIQCDVTMMKNVQKTTDDILSRYPKINYLVMSTGYITSKGRDGTPEGIDKKMAVHYYSRWKFVSDLLPGLLKAKEDGEDARVLSVLTAGRGVGIQSYLDNDDLAMRKSFSQVGFARAGPTYMDLMLEEFAKRNPSIHFVHAHPGWVRTPLLSSSDSFLVRASSPLIFGILSPWLVSNEECGEYMLHGLLSTATESTRAWRVSGYGEDIGTKNYHGTDNARKRLWTHTEEELRRALEHA</sequence>
<dbReference type="Gene3D" id="3.40.50.720">
    <property type="entry name" value="NAD(P)-binding Rossmann-like Domain"/>
    <property type="match status" value="1"/>
</dbReference>
<dbReference type="InterPro" id="IPR036291">
    <property type="entry name" value="NAD(P)-bd_dom_sf"/>
</dbReference>
<evidence type="ECO:0000313" key="3">
    <source>
        <dbReference type="Proteomes" id="UP001383192"/>
    </source>
</evidence>
<dbReference type="GO" id="GO:0016491">
    <property type="term" value="F:oxidoreductase activity"/>
    <property type="evidence" value="ECO:0007669"/>
    <property type="project" value="UniProtKB-KW"/>
</dbReference>
<dbReference type="InterPro" id="IPR052228">
    <property type="entry name" value="Sec_Metab_Biosynth_Oxidored"/>
</dbReference>
<reference evidence="2 3" key="1">
    <citation type="submission" date="2024-01" db="EMBL/GenBank/DDBJ databases">
        <title>A draft genome for a cacao thread blight-causing isolate of Paramarasmius palmivorus.</title>
        <authorList>
            <person name="Baruah I.K."/>
            <person name="Bukari Y."/>
            <person name="Amoako-Attah I."/>
            <person name="Meinhardt L.W."/>
            <person name="Bailey B.A."/>
            <person name="Cohen S.P."/>
        </authorList>
    </citation>
    <scope>NUCLEOTIDE SEQUENCE [LARGE SCALE GENOMIC DNA]</scope>
    <source>
        <strain evidence="2 3">GH-12</strain>
    </source>
</reference>
<evidence type="ECO:0000256" key="1">
    <source>
        <dbReference type="ARBA" id="ARBA00023002"/>
    </source>
</evidence>